<evidence type="ECO:0000313" key="3">
    <source>
        <dbReference type="Proteomes" id="UP000019335"/>
    </source>
</evidence>
<keyword evidence="3" id="KW-1185">Reference proteome</keyword>
<evidence type="ECO:0000256" key="1">
    <source>
        <dbReference type="SAM" id="MobiDB-lite"/>
    </source>
</evidence>
<name>W7SZQ4_9STRA</name>
<feature type="compositionally biased region" description="Basic and acidic residues" evidence="1">
    <location>
        <begin position="148"/>
        <end position="157"/>
    </location>
</feature>
<comment type="caution">
    <text evidence="2">The sequence shown here is derived from an EMBL/GenBank/DDBJ whole genome shotgun (WGS) entry which is preliminary data.</text>
</comment>
<dbReference type="Proteomes" id="UP000019335">
    <property type="component" value="Unassembled WGS sequence"/>
</dbReference>
<accession>W7SZQ4</accession>
<dbReference type="EMBL" id="AZIL01003192">
    <property type="protein sequence ID" value="EWM20335.1"/>
    <property type="molecule type" value="Genomic_DNA"/>
</dbReference>
<dbReference type="AlphaFoldDB" id="W7SZQ4"/>
<feature type="region of interest" description="Disordered" evidence="1">
    <location>
        <begin position="148"/>
        <end position="173"/>
    </location>
</feature>
<organism evidence="2 3">
    <name type="scientific">Nannochloropsis gaditana</name>
    <dbReference type="NCBI Taxonomy" id="72520"/>
    <lineage>
        <taxon>Eukaryota</taxon>
        <taxon>Sar</taxon>
        <taxon>Stramenopiles</taxon>
        <taxon>Ochrophyta</taxon>
        <taxon>Eustigmatophyceae</taxon>
        <taxon>Eustigmatales</taxon>
        <taxon>Monodopsidaceae</taxon>
        <taxon>Nannochloropsis</taxon>
    </lineage>
</organism>
<sequence>MHQNFGRVLRKGPRCSFHFGLVCEVTTSKALPVPAVDLLLYHFWGEHFHLSTPINTLGTMFLPAFFFATPDGAAGSLAGQNAALSCSLPRRRRTLFPSLPQCVYLALTIVSFCSHTSHAEVIRLDAGNFELAVQTYQNLAILFHDEGGRKEGKKEGRGALASKMGAGECQGRR</sequence>
<proteinExistence type="predicted"/>
<evidence type="ECO:0000313" key="2">
    <source>
        <dbReference type="EMBL" id="EWM20335.1"/>
    </source>
</evidence>
<reference evidence="2 3" key="1">
    <citation type="journal article" date="2014" name="Mol. Plant">
        <title>Chromosome Scale Genome Assembly and Transcriptome Profiling of Nannochloropsis gaditana in Nitrogen Depletion.</title>
        <authorList>
            <person name="Corteggiani Carpinelli E."/>
            <person name="Telatin A."/>
            <person name="Vitulo N."/>
            <person name="Forcato C."/>
            <person name="D'Angelo M."/>
            <person name="Schiavon R."/>
            <person name="Vezzi A."/>
            <person name="Giacometti G.M."/>
            <person name="Morosinotto T."/>
            <person name="Valle G."/>
        </authorList>
    </citation>
    <scope>NUCLEOTIDE SEQUENCE [LARGE SCALE GENOMIC DNA]</scope>
    <source>
        <strain evidence="2 3">B-31</strain>
    </source>
</reference>
<dbReference type="OrthoDB" id="10394943at2759"/>
<protein>
    <submittedName>
        <fullName evidence="2">Uncharacterized protein</fullName>
    </submittedName>
</protein>
<gene>
    <name evidence="2" type="ORF">Naga_101789g1</name>
</gene>